<evidence type="ECO:0000256" key="4">
    <source>
        <dbReference type="ARBA" id="ARBA00022692"/>
    </source>
</evidence>
<dbReference type="Pfam" id="PF00528">
    <property type="entry name" value="BPD_transp_1"/>
    <property type="match status" value="1"/>
</dbReference>
<dbReference type="InterPro" id="IPR035906">
    <property type="entry name" value="MetI-like_sf"/>
</dbReference>
<dbReference type="PROSITE" id="PS50928">
    <property type="entry name" value="ABC_TM1"/>
    <property type="match status" value="1"/>
</dbReference>
<dbReference type="CDD" id="cd06261">
    <property type="entry name" value="TM_PBP2"/>
    <property type="match status" value="1"/>
</dbReference>
<dbReference type="SUPFAM" id="SSF161098">
    <property type="entry name" value="MetI-like"/>
    <property type="match status" value="1"/>
</dbReference>
<dbReference type="EMBL" id="DTAI01000218">
    <property type="protein sequence ID" value="HGN37344.1"/>
    <property type="molecule type" value="Genomic_DNA"/>
</dbReference>
<dbReference type="GO" id="GO:0055085">
    <property type="term" value="P:transmembrane transport"/>
    <property type="evidence" value="ECO:0007669"/>
    <property type="project" value="InterPro"/>
</dbReference>
<dbReference type="PANTHER" id="PTHR43005">
    <property type="entry name" value="BLR7065 PROTEIN"/>
    <property type="match status" value="1"/>
</dbReference>
<accession>A0A7J3I9A1</accession>
<feature type="transmembrane region" description="Helical" evidence="7">
    <location>
        <begin position="168"/>
        <end position="193"/>
    </location>
</feature>
<dbReference type="Gene3D" id="1.10.3720.10">
    <property type="entry name" value="MetI-like"/>
    <property type="match status" value="1"/>
</dbReference>
<organism evidence="9">
    <name type="scientific">Ignisphaera aggregans</name>
    <dbReference type="NCBI Taxonomy" id="334771"/>
    <lineage>
        <taxon>Archaea</taxon>
        <taxon>Thermoproteota</taxon>
        <taxon>Thermoprotei</taxon>
        <taxon>Desulfurococcales</taxon>
        <taxon>Desulfurococcaceae</taxon>
        <taxon>Ignisphaera</taxon>
    </lineage>
</organism>
<dbReference type="PANTHER" id="PTHR43005:SF1">
    <property type="entry name" value="SPERMIDINE_PUTRESCINE TRANSPORT SYSTEM PERMEASE PROTEIN"/>
    <property type="match status" value="1"/>
</dbReference>
<feature type="transmembrane region" description="Helical" evidence="7">
    <location>
        <begin position="214"/>
        <end position="236"/>
    </location>
</feature>
<dbReference type="InterPro" id="IPR000515">
    <property type="entry name" value="MetI-like"/>
</dbReference>
<evidence type="ECO:0000256" key="3">
    <source>
        <dbReference type="ARBA" id="ARBA00022475"/>
    </source>
</evidence>
<dbReference type="AlphaFoldDB" id="A0A7J3I9A1"/>
<feature type="transmembrane region" description="Helical" evidence="7">
    <location>
        <begin position="118"/>
        <end position="138"/>
    </location>
</feature>
<comment type="subcellular location">
    <subcellularLocation>
        <location evidence="1 7">Cell membrane</location>
        <topology evidence="1 7">Multi-pass membrane protein</topology>
    </subcellularLocation>
</comment>
<keyword evidence="6 7" id="KW-0472">Membrane</keyword>
<dbReference type="EMBL" id="DTBZ01000097">
    <property type="protein sequence ID" value="HGQ18328.1"/>
    <property type="molecule type" value="Genomic_DNA"/>
</dbReference>
<keyword evidence="2 7" id="KW-0813">Transport</keyword>
<evidence type="ECO:0000256" key="6">
    <source>
        <dbReference type="ARBA" id="ARBA00023136"/>
    </source>
</evidence>
<keyword evidence="4 7" id="KW-0812">Transmembrane</keyword>
<feature type="domain" description="ABC transmembrane type-1" evidence="8">
    <location>
        <begin position="80"/>
        <end position="295"/>
    </location>
</feature>
<sequence>MLMASVLSMSKEIPRSIKLLATLPLNILLNAILIIPFAIMIYLAFLKWSPAMGIDWWEAPFTGISNFIRALSDARFINALANTVTYTVIVVSIEFFLGLLLAYLMLEEFVGKKAILSLIIYPLMLPPVIVASVFYLMFQPYGPVNNVFLRAVLGEDALRITWFLNPRLAFTALIIADIWQWTPFIFLILYSALSAVPRRLVEAAQVLGASSFTIFWRIRLPLIKPLIIVAIVLRALEAFKMFDYAYLMTGGGPGISTETISLYIYRVSVLYTDISYAAAMSLIVLVMLAIVIRLFIWYFFERVR</sequence>
<evidence type="ECO:0000256" key="1">
    <source>
        <dbReference type="ARBA" id="ARBA00004651"/>
    </source>
</evidence>
<dbReference type="GO" id="GO:0005886">
    <property type="term" value="C:plasma membrane"/>
    <property type="evidence" value="ECO:0007669"/>
    <property type="project" value="UniProtKB-SubCell"/>
</dbReference>
<evidence type="ECO:0000256" key="5">
    <source>
        <dbReference type="ARBA" id="ARBA00022989"/>
    </source>
</evidence>
<evidence type="ECO:0000256" key="7">
    <source>
        <dbReference type="RuleBase" id="RU363032"/>
    </source>
</evidence>
<feature type="transmembrane region" description="Helical" evidence="7">
    <location>
        <begin position="84"/>
        <end position="106"/>
    </location>
</feature>
<name>A0A7J3I9A1_9CREN</name>
<proteinExistence type="inferred from homology"/>
<feature type="transmembrane region" description="Helical" evidence="7">
    <location>
        <begin position="20"/>
        <end position="45"/>
    </location>
</feature>
<gene>
    <name evidence="9" type="ORF">ENT87_07360</name>
    <name evidence="10" type="ORF">ENU30_05075</name>
</gene>
<feature type="transmembrane region" description="Helical" evidence="7">
    <location>
        <begin position="274"/>
        <end position="300"/>
    </location>
</feature>
<evidence type="ECO:0000256" key="2">
    <source>
        <dbReference type="ARBA" id="ARBA00022448"/>
    </source>
</evidence>
<evidence type="ECO:0000313" key="9">
    <source>
        <dbReference type="EMBL" id="HGN37344.1"/>
    </source>
</evidence>
<reference evidence="9" key="1">
    <citation type="journal article" date="2020" name="mSystems">
        <title>Genome- and Community-Level Interaction Insights into Carbon Utilization and Element Cycling Functions of Hydrothermarchaeota in Hydrothermal Sediment.</title>
        <authorList>
            <person name="Zhou Z."/>
            <person name="Liu Y."/>
            <person name="Xu W."/>
            <person name="Pan J."/>
            <person name="Luo Z.H."/>
            <person name="Li M."/>
        </authorList>
    </citation>
    <scope>NUCLEOTIDE SEQUENCE [LARGE SCALE GENOMIC DNA]</scope>
    <source>
        <strain evidence="9">SpSt-618</strain>
        <strain evidence="10">SpSt-657</strain>
    </source>
</reference>
<comment type="similarity">
    <text evidence="7">Belongs to the binding-protein-dependent transport system permease family.</text>
</comment>
<evidence type="ECO:0000313" key="10">
    <source>
        <dbReference type="EMBL" id="HGQ18328.1"/>
    </source>
</evidence>
<evidence type="ECO:0000259" key="8">
    <source>
        <dbReference type="PROSITE" id="PS50928"/>
    </source>
</evidence>
<keyword evidence="3" id="KW-1003">Cell membrane</keyword>
<protein>
    <submittedName>
        <fullName evidence="9">Sugar ABC transporter permease</fullName>
    </submittedName>
</protein>
<comment type="caution">
    <text evidence="9">The sequence shown here is derived from an EMBL/GenBank/DDBJ whole genome shotgun (WGS) entry which is preliminary data.</text>
</comment>
<keyword evidence="5 7" id="KW-1133">Transmembrane helix</keyword>